<evidence type="ECO:0000313" key="2">
    <source>
        <dbReference type="Proteomes" id="UP001241758"/>
    </source>
</evidence>
<proteinExistence type="predicted"/>
<dbReference type="EMBL" id="JASCTH010000052">
    <property type="protein sequence ID" value="MDI6105722.1"/>
    <property type="molecule type" value="Genomic_DNA"/>
</dbReference>
<dbReference type="Proteomes" id="UP001241758">
    <property type="component" value="Unassembled WGS sequence"/>
</dbReference>
<evidence type="ECO:0000313" key="1">
    <source>
        <dbReference type="EMBL" id="MDI6105722.1"/>
    </source>
</evidence>
<dbReference type="RefSeq" id="WP_282767189.1">
    <property type="nucleotide sequence ID" value="NZ_JASCTH010000052.1"/>
</dbReference>
<organism evidence="1 2">
    <name type="scientific">Actinoplanes sandaracinus</name>
    <dbReference type="NCBI Taxonomy" id="3045177"/>
    <lineage>
        <taxon>Bacteria</taxon>
        <taxon>Bacillati</taxon>
        <taxon>Actinomycetota</taxon>
        <taxon>Actinomycetes</taxon>
        <taxon>Micromonosporales</taxon>
        <taxon>Micromonosporaceae</taxon>
        <taxon>Actinoplanes</taxon>
    </lineage>
</organism>
<reference evidence="1 2" key="1">
    <citation type="submission" date="2023-05" db="EMBL/GenBank/DDBJ databases">
        <title>Actinoplanes sp. NEAU-A12 genome sequencing.</title>
        <authorList>
            <person name="Wang Z.-S."/>
        </authorList>
    </citation>
    <scope>NUCLEOTIDE SEQUENCE [LARGE SCALE GENOMIC DNA]</scope>
    <source>
        <strain evidence="1 2">NEAU-A12</strain>
    </source>
</reference>
<name>A0ABT6X125_9ACTN</name>
<gene>
    <name evidence="1" type="ORF">QLQ12_44805</name>
</gene>
<comment type="caution">
    <text evidence="1">The sequence shown here is derived from an EMBL/GenBank/DDBJ whole genome shotgun (WGS) entry which is preliminary data.</text>
</comment>
<keyword evidence="2" id="KW-1185">Reference proteome</keyword>
<protein>
    <submittedName>
        <fullName evidence="1">Uncharacterized protein</fullName>
    </submittedName>
</protein>
<accession>A0ABT6X125</accession>
<sequence>MTMLEGISSDGLTVRVGHRRNPYAYLFDGDQFDELLLRLGRRRADSIWRHHRSGEDRAPHGRYGRPCMAFVVMDATAGAWVPDTEAVLAAITIGTDGERFLPNAAGKACGHRRLGANYGEAVLVDSHRCHSGGFRYGHSAEIRGQIVGASSQTTDQDLYEAGHLAADLVAAVNHAQVEWKERAGPGEWFNDGDVPGEECLAAVSWFNPTVSATAGTAQG</sequence>